<dbReference type="PANTHER" id="PTHR42643:SF40">
    <property type="entry name" value="IONOTROPIC RECEPTOR 41A-RELATED"/>
    <property type="match status" value="1"/>
</dbReference>
<evidence type="ECO:0000256" key="3">
    <source>
        <dbReference type="ARBA" id="ARBA00022692"/>
    </source>
</evidence>
<evidence type="ECO:0000256" key="7">
    <source>
        <dbReference type="ARBA" id="ARBA00023180"/>
    </source>
</evidence>
<dbReference type="PANTHER" id="PTHR42643">
    <property type="entry name" value="IONOTROPIC RECEPTOR 20A-RELATED"/>
    <property type="match status" value="1"/>
</dbReference>
<name>A0A1A9W9S3_9MUSC</name>
<dbReference type="STRING" id="37001.A0A1A9W9S3"/>
<proteinExistence type="predicted"/>
<dbReference type="VEuPathDB" id="VectorBase:GBRI011449"/>
<evidence type="ECO:0000313" key="9">
    <source>
        <dbReference type="Proteomes" id="UP000091820"/>
    </source>
</evidence>
<reference evidence="8" key="2">
    <citation type="submission" date="2020-05" db="UniProtKB">
        <authorList>
            <consortium name="EnsemblMetazoa"/>
        </authorList>
    </citation>
    <scope>IDENTIFICATION</scope>
    <source>
        <strain evidence="8">IAEA</strain>
    </source>
</reference>
<evidence type="ECO:0000256" key="1">
    <source>
        <dbReference type="ARBA" id="ARBA00004651"/>
    </source>
</evidence>
<dbReference type="Gene3D" id="1.10.287.70">
    <property type="match status" value="1"/>
</dbReference>
<sequence length="175" mass="19344">MSPVINEEGKQIEEMNFAKLAEADDWGEVYPNISGEGSLGMVIKSAADISVGAIFLDMSMYLVRTGITLLIPAPSWYQNFEFGYTTTLKLFVSQAGGEYVRCLTLRVLLFTCFLNDVIITSIYVGGLASILTIPSYEEAADTVERLHNLKCTANLLAWVYAIRNADDVIMQLVII</sequence>
<protein>
    <submittedName>
        <fullName evidence="8">Uncharacterized protein</fullName>
    </submittedName>
</protein>
<evidence type="ECO:0000256" key="2">
    <source>
        <dbReference type="ARBA" id="ARBA00022475"/>
    </source>
</evidence>
<keyword evidence="2" id="KW-1003">Cell membrane</keyword>
<keyword evidence="7" id="KW-0325">Glycoprotein</keyword>
<dbReference type="Proteomes" id="UP000091820">
    <property type="component" value="Unassembled WGS sequence"/>
</dbReference>
<dbReference type="AlphaFoldDB" id="A0A1A9W9S3"/>
<reference evidence="9" key="1">
    <citation type="submission" date="2014-03" db="EMBL/GenBank/DDBJ databases">
        <authorList>
            <person name="Aksoy S."/>
            <person name="Warren W."/>
            <person name="Wilson R.K."/>
        </authorList>
    </citation>
    <scope>NUCLEOTIDE SEQUENCE [LARGE SCALE GENOMIC DNA]</scope>
    <source>
        <strain evidence="9">IAEA</strain>
    </source>
</reference>
<keyword evidence="4" id="KW-1133">Transmembrane helix</keyword>
<evidence type="ECO:0000313" key="8">
    <source>
        <dbReference type="EnsemblMetazoa" id="GBRI011449-PA"/>
    </source>
</evidence>
<organism evidence="8 9">
    <name type="scientific">Glossina brevipalpis</name>
    <dbReference type="NCBI Taxonomy" id="37001"/>
    <lineage>
        <taxon>Eukaryota</taxon>
        <taxon>Metazoa</taxon>
        <taxon>Ecdysozoa</taxon>
        <taxon>Arthropoda</taxon>
        <taxon>Hexapoda</taxon>
        <taxon>Insecta</taxon>
        <taxon>Pterygota</taxon>
        <taxon>Neoptera</taxon>
        <taxon>Endopterygota</taxon>
        <taxon>Diptera</taxon>
        <taxon>Brachycera</taxon>
        <taxon>Muscomorpha</taxon>
        <taxon>Hippoboscoidea</taxon>
        <taxon>Glossinidae</taxon>
        <taxon>Glossina</taxon>
    </lineage>
</organism>
<keyword evidence="5" id="KW-0472">Membrane</keyword>
<dbReference type="InterPro" id="IPR052192">
    <property type="entry name" value="Insect_Ionotropic_Sensory_Rcpt"/>
</dbReference>
<dbReference type="GO" id="GO:0005886">
    <property type="term" value="C:plasma membrane"/>
    <property type="evidence" value="ECO:0007669"/>
    <property type="project" value="UniProtKB-SubCell"/>
</dbReference>
<keyword evidence="6" id="KW-0675">Receptor</keyword>
<evidence type="ECO:0000256" key="6">
    <source>
        <dbReference type="ARBA" id="ARBA00023170"/>
    </source>
</evidence>
<accession>A0A1A9W9S3</accession>
<keyword evidence="9" id="KW-1185">Reference proteome</keyword>
<dbReference type="EnsemblMetazoa" id="GBRI011449-RA">
    <property type="protein sequence ID" value="GBRI011449-PA"/>
    <property type="gene ID" value="GBRI011449"/>
</dbReference>
<comment type="subcellular location">
    <subcellularLocation>
        <location evidence="1">Cell membrane</location>
        <topology evidence="1">Multi-pass membrane protein</topology>
    </subcellularLocation>
</comment>
<evidence type="ECO:0000256" key="4">
    <source>
        <dbReference type="ARBA" id="ARBA00022989"/>
    </source>
</evidence>
<keyword evidence="3" id="KW-0812">Transmembrane</keyword>
<evidence type="ECO:0000256" key="5">
    <source>
        <dbReference type="ARBA" id="ARBA00023136"/>
    </source>
</evidence>